<sequence length="548" mass="66752">MASHWHDDWDEDDEWYARGVRHVSGGVAAPPLPARRVRDDLLNPLNHVHYSHHRSRSQGSSPQPNVTIYNTTRMDNDQNPNIRTEQKSPALSPRGRSRRVPGGWDLDDEIEERVRKEVRKNRSRSRSSPHIHHHVDDVHASELERYKLEQANIRLREAEERLENERREELIKRRMELKYLKDRHERDEEEARIKLEEERMKREWELRLSHEERKRLDRERAQSAEEERMKREWELKLSHEERKRLDRERAQSAERKRIIAEENAKRDREERERERRAKEAEEERKRIILENAAKMEKAEREAKEARQRAVDEFNKEQAEKERKAKAERERVVAEYEAKKIADATKAKEERERLIMQLKIEEEQRKQKEKEEWERFLLKQKQKEQEEKEMKEKKEKELEEEMRHRLAHFGFQENQIQAMIRPEEARKLQQGQSPANPLRLAHQPTYVKVHKEHLAIDTLVYYDIPYEIDRTNPDYIVILQEMEPKDTEVLFEHTRRLRTRTGTRLLIEERHDHHNKPEYAWVRRRKPSRSPSRRRSSPKRVVGIKEMFY</sequence>
<feature type="region of interest" description="Disordered" evidence="1">
    <location>
        <begin position="241"/>
        <end position="282"/>
    </location>
</feature>
<reference evidence="2 3" key="1">
    <citation type="journal article" date="2018" name="Sci. Rep.">
        <title>Comparative genomics provides insights into the lifestyle and reveals functional heterogeneity of dark septate endophytic fungi.</title>
        <authorList>
            <person name="Knapp D.G."/>
            <person name="Nemeth J.B."/>
            <person name="Barry K."/>
            <person name="Hainaut M."/>
            <person name="Henrissat B."/>
            <person name="Johnson J."/>
            <person name="Kuo A."/>
            <person name="Lim J.H.P."/>
            <person name="Lipzen A."/>
            <person name="Nolan M."/>
            <person name="Ohm R.A."/>
            <person name="Tamas L."/>
            <person name="Grigoriev I.V."/>
            <person name="Spatafora J.W."/>
            <person name="Nagy L.G."/>
            <person name="Kovacs G.M."/>
        </authorList>
    </citation>
    <scope>NUCLEOTIDE SEQUENCE [LARGE SCALE GENOMIC DNA]</scope>
    <source>
        <strain evidence="2 3">DSE2036</strain>
    </source>
</reference>
<feature type="region of interest" description="Disordered" evidence="1">
    <location>
        <begin position="118"/>
        <end position="138"/>
    </location>
</feature>
<organism evidence="2 3">
    <name type="scientific">Periconia macrospinosa</name>
    <dbReference type="NCBI Taxonomy" id="97972"/>
    <lineage>
        <taxon>Eukaryota</taxon>
        <taxon>Fungi</taxon>
        <taxon>Dikarya</taxon>
        <taxon>Ascomycota</taxon>
        <taxon>Pezizomycotina</taxon>
        <taxon>Dothideomycetes</taxon>
        <taxon>Pleosporomycetidae</taxon>
        <taxon>Pleosporales</taxon>
        <taxon>Massarineae</taxon>
        <taxon>Periconiaceae</taxon>
        <taxon>Periconia</taxon>
    </lineage>
</organism>
<accession>A0A2V1E9Q6</accession>
<feature type="region of interest" description="Disordered" evidence="1">
    <location>
        <begin position="295"/>
        <end position="328"/>
    </location>
</feature>
<keyword evidence="3" id="KW-1185">Reference proteome</keyword>
<dbReference type="AlphaFoldDB" id="A0A2V1E9Q6"/>
<proteinExistence type="predicted"/>
<evidence type="ECO:0000313" key="3">
    <source>
        <dbReference type="Proteomes" id="UP000244855"/>
    </source>
</evidence>
<feature type="compositionally biased region" description="Polar residues" evidence="1">
    <location>
        <begin position="57"/>
        <end position="89"/>
    </location>
</feature>
<dbReference type="EMBL" id="KZ805305">
    <property type="protein sequence ID" value="PVI07086.1"/>
    <property type="molecule type" value="Genomic_DNA"/>
</dbReference>
<evidence type="ECO:0000256" key="1">
    <source>
        <dbReference type="SAM" id="MobiDB-lite"/>
    </source>
</evidence>
<name>A0A2V1E9Q6_9PLEO</name>
<dbReference type="STRING" id="97972.A0A2V1E9Q6"/>
<gene>
    <name evidence="2" type="ORF">DM02DRAFT_649030</name>
</gene>
<feature type="region of interest" description="Disordered" evidence="1">
    <location>
        <begin position="50"/>
        <end position="104"/>
    </location>
</feature>
<evidence type="ECO:0000313" key="2">
    <source>
        <dbReference type="EMBL" id="PVI07086.1"/>
    </source>
</evidence>
<protein>
    <submittedName>
        <fullName evidence="2">Uncharacterized protein</fullName>
    </submittedName>
</protein>
<dbReference type="OrthoDB" id="6133115at2759"/>
<feature type="compositionally biased region" description="Basic residues" evidence="1">
    <location>
        <begin position="118"/>
        <end position="133"/>
    </location>
</feature>
<dbReference type="Proteomes" id="UP000244855">
    <property type="component" value="Unassembled WGS sequence"/>
</dbReference>